<evidence type="ECO:0000313" key="3">
    <source>
        <dbReference type="EMBL" id="SEM43018.1"/>
    </source>
</evidence>
<keyword evidence="4" id="KW-1185">Reference proteome</keyword>
<dbReference type="InterPro" id="IPR003954">
    <property type="entry name" value="RRM_euk-type"/>
</dbReference>
<protein>
    <submittedName>
        <fullName evidence="3">RNA recognition motif. (A.k.a. RRM, RBD, or RNP domain)</fullName>
    </submittedName>
</protein>
<proteinExistence type="predicted"/>
<dbReference type="RefSeq" id="WP_089915303.1">
    <property type="nucleotide sequence ID" value="NZ_FOBB01000004.1"/>
</dbReference>
<dbReference type="GO" id="GO:0003723">
    <property type="term" value="F:RNA binding"/>
    <property type="evidence" value="ECO:0007669"/>
    <property type="project" value="InterPro"/>
</dbReference>
<evidence type="ECO:0000256" key="1">
    <source>
        <dbReference type="SAM" id="MobiDB-lite"/>
    </source>
</evidence>
<evidence type="ECO:0000313" key="4">
    <source>
        <dbReference type="Proteomes" id="UP000198984"/>
    </source>
</evidence>
<evidence type="ECO:0000259" key="2">
    <source>
        <dbReference type="PROSITE" id="PS50102"/>
    </source>
</evidence>
<accession>A0A1H7YCG5</accession>
<sequence>MNLYVSNLMSNVTEDNLKKEFTAYGQVASCKIIMDRATGTSRGFAFVEMPQQAEAEKAMKELDGKNMDGKGISITEARQRTDRQAY</sequence>
<dbReference type="SUPFAM" id="SSF54928">
    <property type="entry name" value="RNA-binding domain, RBD"/>
    <property type="match status" value="1"/>
</dbReference>
<dbReference type="Proteomes" id="UP000198984">
    <property type="component" value="Unassembled WGS sequence"/>
</dbReference>
<dbReference type="InterPro" id="IPR000504">
    <property type="entry name" value="RRM_dom"/>
</dbReference>
<dbReference type="EMBL" id="FOBB01000004">
    <property type="protein sequence ID" value="SEM43018.1"/>
    <property type="molecule type" value="Genomic_DNA"/>
</dbReference>
<organism evidence="3 4">
    <name type="scientific">Chitinophaga rupis</name>
    <dbReference type="NCBI Taxonomy" id="573321"/>
    <lineage>
        <taxon>Bacteria</taxon>
        <taxon>Pseudomonadati</taxon>
        <taxon>Bacteroidota</taxon>
        <taxon>Chitinophagia</taxon>
        <taxon>Chitinophagales</taxon>
        <taxon>Chitinophagaceae</taxon>
        <taxon>Chitinophaga</taxon>
    </lineage>
</organism>
<name>A0A1H7YCG5_9BACT</name>
<dbReference type="OrthoDB" id="9798855at2"/>
<dbReference type="InterPro" id="IPR035979">
    <property type="entry name" value="RBD_domain_sf"/>
</dbReference>
<dbReference type="PROSITE" id="PS50102">
    <property type="entry name" value="RRM"/>
    <property type="match status" value="1"/>
</dbReference>
<feature type="domain" description="RRM" evidence="2">
    <location>
        <begin position="1"/>
        <end position="79"/>
    </location>
</feature>
<feature type="region of interest" description="Disordered" evidence="1">
    <location>
        <begin position="64"/>
        <end position="86"/>
    </location>
</feature>
<dbReference type="STRING" id="573321.SAMN04488505_104376"/>
<dbReference type="AlphaFoldDB" id="A0A1H7YCG5"/>
<dbReference type="Gene3D" id="3.30.70.330">
    <property type="match status" value="1"/>
</dbReference>
<dbReference type="SMART" id="SM00360">
    <property type="entry name" value="RRM"/>
    <property type="match status" value="1"/>
</dbReference>
<dbReference type="PANTHER" id="PTHR48034">
    <property type="entry name" value="TRANSFORMER-2 SEX-DETERMINING PROTEIN-RELATED"/>
    <property type="match status" value="1"/>
</dbReference>
<feature type="compositionally biased region" description="Basic and acidic residues" evidence="1">
    <location>
        <begin position="77"/>
        <end position="86"/>
    </location>
</feature>
<gene>
    <name evidence="3" type="ORF">SAMN04488505_104376</name>
</gene>
<dbReference type="Pfam" id="PF00076">
    <property type="entry name" value="RRM_1"/>
    <property type="match status" value="1"/>
</dbReference>
<reference evidence="3 4" key="1">
    <citation type="submission" date="2016-10" db="EMBL/GenBank/DDBJ databases">
        <authorList>
            <person name="de Groot N.N."/>
        </authorList>
    </citation>
    <scope>NUCLEOTIDE SEQUENCE [LARGE SCALE GENOMIC DNA]</scope>
    <source>
        <strain evidence="3 4">DSM 21039</strain>
    </source>
</reference>
<dbReference type="SMART" id="SM00361">
    <property type="entry name" value="RRM_1"/>
    <property type="match status" value="1"/>
</dbReference>
<dbReference type="InterPro" id="IPR012677">
    <property type="entry name" value="Nucleotide-bd_a/b_plait_sf"/>
</dbReference>
<dbReference type="InterPro" id="IPR050441">
    <property type="entry name" value="RBM"/>
</dbReference>